<sequence>MHEKHKTHGYRWTAAFIRINMCIEISDSYAYKCFRYLGIKAETKHKLHYRPRKIRDKYPNLIYSTWETVDRPRQVIVSDMTMFSLRWISFEVTFYFDVFTKEILTYKATDRRGDRMQYIEGLNDVVSMLKGTVEPVILHTDQGSVYASMAYNELIKDTNIVRSMSRAGKPTDNPVNESLNGWIKEELLSDFGLEQEHRWTNITRILDEYVKFYNEMRPCFAIGYDTPENYRKRYHKGELPRKNTFETRVASPEPKFVRKRREKSDNKEDK</sequence>
<feature type="domain" description="Integrase catalytic" evidence="2">
    <location>
        <begin position="68"/>
        <end position="235"/>
    </location>
</feature>
<dbReference type="InterPro" id="IPR050900">
    <property type="entry name" value="Transposase_IS3/IS150/IS904"/>
</dbReference>
<evidence type="ECO:0000259" key="2">
    <source>
        <dbReference type="PROSITE" id="PS50994"/>
    </source>
</evidence>
<dbReference type="InterPro" id="IPR001584">
    <property type="entry name" value="Integrase_cat-core"/>
</dbReference>
<dbReference type="GO" id="GO:0003676">
    <property type="term" value="F:nucleic acid binding"/>
    <property type="evidence" value="ECO:0007669"/>
    <property type="project" value="InterPro"/>
</dbReference>
<dbReference type="GO" id="GO:0015074">
    <property type="term" value="P:DNA integration"/>
    <property type="evidence" value="ECO:0007669"/>
    <property type="project" value="InterPro"/>
</dbReference>
<dbReference type="SUPFAM" id="SSF53098">
    <property type="entry name" value="Ribonuclease H-like"/>
    <property type="match status" value="1"/>
</dbReference>
<protein>
    <recommendedName>
        <fullName evidence="2">Integrase catalytic domain-containing protein</fullName>
    </recommendedName>
</protein>
<proteinExistence type="predicted"/>
<dbReference type="InterPro" id="IPR012337">
    <property type="entry name" value="RNaseH-like_sf"/>
</dbReference>
<evidence type="ECO:0000313" key="3">
    <source>
        <dbReference type="EMBL" id="CRY94822.1"/>
    </source>
</evidence>
<dbReference type="PANTHER" id="PTHR46889:SF5">
    <property type="entry name" value="INTEGRASE PROTEIN"/>
    <property type="match status" value="1"/>
</dbReference>
<dbReference type="Pfam" id="PF00665">
    <property type="entry name" value="rve"/>
    <property type="match status" value="1"/>
</dbReference>
<reference evidence="3" key="1">
    <citation type="submission" date="2015-06" db="EMBL/GenBank/DDBJ databases">
        <authorList>
            <person name="Joergensen T."/>
        </authorList>
    </citation>
    <scope>NUCLEOTIDE SEQUENCE</scope>
    <source>
        <strain evidence="3">RGRH0371</strain>
    </source>
</reference>
<evidence type="ECO:0000256" key="1">
    <source>
        <dbReference type="SAM" id="MobiDB-lite"/>
    </source>
</evidence>
<dbReference type="PROSITE" id="PS50994">
    <property type="entry name" value="INTEGRASE"/>
    <property type="match status" value="1"/>
</dbReference>
<dbReference type="EMBL" id="LN853028">
    <property type="protein sequence ID" value="CRY94822.1"/>
    <property type="molecule type" value="Genomic_DNA"/>
</dbReference>
<dbReference type="Gene3D" id="3.30.420.10">
    <property type="entry name" value="Ribonuclease H-like superfamily/Ribonuclease H"/>
    <property type="match status" value="1"/>
</dbReference>
<accession>A0A0H5QFL1</accession>
<dbReference type="AlphaFoldDB" id="A0A0H5QFL1"/>
<name>A0A0H5QFL1_9ZZZZ</name>
<dbReference type="InterPro" id="IPR036397">
    <property type="entry name" value="RNaseH_sf"/>
</dbReference>
<organism evidence="3">
    <name type="scientific">uncultured prokaryote</name>
    <dbReference type="NCBI Taxonomy" id="198431"/>
    <lineage>
        <taxon>unclassified sequences</taxon>
        <taxon>environmental samples</taxon>
    </lineage>
</organism>
<feature type="region of interest" description="Disordered" evidence="1">
    <location>
        <begin position="241"/>
        <end position="270"/>
    </location>
</feature>
<reference evidence="3" key="2">
    <citation type="submission" date="2015-07" db="EMBL/GenBank/DDBJ databases">
        <title>Plasmids, circular viruses and viroids from rat gut.</title>
        <authorList>
            <person name="Jorgensen T.J."/>
            <person name="Hansen M.A."/>
            <person name="Xu Z."/>
            <person name="Tabak M.A."/>
            <person name="Sorensen S.J."/>
            <person name="Hansen L.H."/>
        </authorList>
    </citation>
    <scope>NUCLEOTIDE SEQUENCE</scope>
    <source>
        <strain evidence="3">RGRH0371</strain>
    </source>
</reference>
<dbReference type="PANTHER" id="PTHR46889">
    <property type="entry name" value="TRANSPOSASE INSF FOR INSERTION SEQUENCE IS3B-RELATED"/>
    <property type="match status" value="1"/>
</dbReference>